<dbReference type="EMBL" id="JBFALK010000011">
    <property type="protein sequence ID" value="MEV0971072.1"/>
    <property type="molecule type" value="Genomic_DNA"/>
</dbReference>
<keyword evidence="5" id="KW-1185">Reference proteome</keyword>
<feature type="domain" description="Cas10/Cmr2 second palm" evidence="3">
    <location>
        <begin position="212"/>
        <end position="372"/>
    </location>
</feature>
<dbReference type="InterPro" id="IPR043128">
    <property type="entry name" value="Rev_trsase/Diguanyl_cyclase"/>
</dbReference>
<dbReference type="RefSeq" id="WP_061259730.1">
    <property type="nucleotide sequence ID" value="NZ_JBFALK010000011.1"/>
</dbReference>
<protein>
    <recommendedName>
        <fullName evidence="3">Cas10/Cmr2 second palm domain-containing protein</fullName>
    </recommendedName>
</protein>
<evidence type="ECO:0000259" key="3">
    <source>
        <dbReference type="Pfam" id="PF22335"/>
    </source>
</evidence>
<evidence type="ECO:0000256" key="2">
    <source>
        <dbReference type="ARBA" id="ARBA00023118"/>
    </source>
</evidence>
<dbReference type="Proteomes" id="UP001551675">
    <property type="component" value="Unassembled WGS sequence"/>
</dbReference>
<comment type="caution">
    <text evidence="4">The sequence shown here is derived from an EMBL/GenBank/DDBJ whole genome shotgun (WGS) entry which is preliminary data.</text>
</comment>
<dbReference type="InterPro" id="IPR054767">
    <property type="entry name" value="Cas10-Cmr2_palm2"/>
</dbReference>
<dbReference type="Pfam" id="PF22335">
    <property type="entry name" value="Cas10-Cmr2_palm2"/>
    <property type="match status" value="1"/>
</dbReference>
<keyword evidence="2" id="KW-0051">Antiviral defense</keyword>
<gene>
    <name evidence="4" type="ORF">AB0I59_20785</name>
</gene>
<accession>A0ABV3GHH6</accession>
<sequence length="559" mass="60067">MYVVVIGTAGNQRYIFSSRKRQEIVGASDLIAQVNGSWADEAMARVFPGFDRSWRIKDGHAAELITAGAGAITVLVRDKDAGRSLVTELTGRALREAPGLDVCGVVVEAVGPLAHDISAARTELAAVRESRPGPQARFLRLPLVEDCASTGLPAMSLHREGRDEPSRTRSAASMAKLDHFQHALSRLAEDAQTDVATTRKIVDRLGLEADWVAVVHADGNGFGDIFRGLGDRLDVADAVNRDGKYTEALRTLSLGVDDCAKRAFHKALTRTAAEHASVTVNGMPPVLPLVLGGDDLTVLCEGAVALPFARHYLEAFEEETASDALLRPILDKADRPWLGAAAGVAIVKRNYPFRFAYDLAEELITAEAKQVKAWGSALAFTVLFESSAPDLARIRSSSTLAGGTVASASPYLVGRGSDDPRAERRRWSDLLRRVDALQRTDAESGELLIPSGAVHELREGLCLGAEVADARFTLLRTRFSGSPARLAALAELEGDPGRLVWRDHSDHAAHADHADHGDLVNHIDRSDHIDRGGHEERMVTGLMDAVAALPFLPIRGAAG</sequence>
<evidence type="ECO:0000313" key="4">
    <source>
        <dbReference type="EMBL" id="MEV0971072.1"/>
    </source>
</evidence>
<evidence type="ECO:0000313" key="5">
    <source>
        <dbReference type="Proteomes" id="UP001551675"/>
    </source>
</evidence>
<organism evidence="4 5">
    <name type="scientific">Microtetraspora glauca</name>
    <dbReference type="NCBI Taxonomy" id="1996"/>
    <lineage>
        <taxon>Bacteria</taxon>
        <taxon>Bacillati</taxon>
        <taxon>Actinomycetota</taxon>
        <taxon>Actinomycetes</taxon>
        <taxon>Streptosporangiales</taxon>
        <taxon>Streptosporangiaceae</taxon>
        <taxon>Microtetraspora</taxon>
    </lineage>
</organism>
<proteinExistence type="predicted"/>
<keyword evidence="1" id="KW-0547">Nucleotide-binding</keyword>
<reference evidence="4 5" key="1">
    <citation type="submission" date="2024-06" db="EMBL/GenBank/DDBJ databases">
        <title>The Natural Products Discovery Center: Release of the First 8490 Sequenced Strains for Exploring Actinobacteria Biosynthetic Diversity.</title>
        <authorList>
            <person name="Kalkreuter E."/>
            <person name="Kautsar S.A."/>
            <person name="Yang D."/>
            <person name="Bader C.D."/>
            <person name="Teijaro C.N."/>
            <person name="Fluegel L."/>
            <person name="Davis C.M."/>
            <person name="Simpson J.R."/>
            <person name="Lauterbach L."/>
            <person name="Steele A.D."/>
            <person name="Gui C."/>
            <person name="Meng S."/>
            <person name="Li G."/>
            <person name="Viehrig K."/>
            <person name="Ye F."/>
            <person name="Su P."/>
            <person name="Kiefer A.F."/>
            <person name="Nichols A."/>
            <person name="Cepeda A.J."/>
            <person name="Yan W."/>
            <person name="Fan B."/>
            <person name="Jiang Y."/>
            <person name="Adhikari A."/>
            <person name="Zheng C.-J."/>
            <person name="Schuster L."/>
            <person name="Cowan T.M."/>
            <person name="Smanski M.J."/>
            <person name="Chevrette M.G."/>
            <person name="De Carvalho L.P.S."/>
            <person name="Shen B."/>
        </authorList>
    </citation>
    <scope>NUCLEOTIDE SEQUENCE [LARGE SCALE GENOMIC DNA]</scope>
    <source>
        <strain evidence="4 5">NPDC050100</strain>
    </source>
</reference>
<dbReference type="Gene3D" id="3.30.70.270">
    <property type="match status" value="1"/>
</dbReference>
<evidence type="ECO:0000256" key="1">
    <source>
        <dbReference type="ARBA" id="ARBA00022741"/>
    </source>
</evidence>
<name>A0ABV3GHH6_MICGL</name>